<evidence type="ECO:0000313" key="1">
    <source>
        <dbReference type="EMBL" id="WFD28419.1"/>
    </source>
</evidence>
<evidence type="ECO:0000313" key="2">
    <source>
        <dbReference type="Proteomes" id="UP001213623"/>
    </source>
</evidence>
<reference evidence="1" key="1">
    <citation type="submission" date="2023-03" db="EMBL/GenBank/DDBJ databases">
        <title>Mating type loci evolution in Malassezia.</title>
        <authorList>
            <person name="Coelho M.A."/>
        </authorList>
    </citation>
    <scope>NUCLEOTIDE SEQUENCE</scope>
    <source>
        <strain evidence="1">CBS 9557</strain>
    </source>
</reference>
<protein>
    <submittedName>
        <fullName evidence="1">Uncharacterized protein</fullName>
    </submittedName>
</protein>
<name>A0AAF0J3Z1_9BASI</name>
<dbReference type="AlphaFoldDB" id="A0AAF0J3Z1"/>
<dbReference type="EMBL" id="CP119897">
    <property type="protein sequence ID" value="WFD28419.1"/>
    <property type="molecule type" value="Genomic_DNA"/>
</dbReference>
<accession>A0AAF0J3Z1</accession>
<gene>
    <name evidence="1" type="ORF">MNAN1_003430</name>
</gene>
<dbReference type="Proteomes" id="UP001213623">
    <property type="component" value="Chromosome 6"/>
</dbReference>
<organism evidence="1 2">
    <name type="scientific">Malassezia nana</name>
    <dbReference type="NCBI Taxonomy" id="180528"/>
    <lineage>
        <taxon>Eukaryota</taxon>
        <taxon>Fungi</taxon>
        <taxon>Dikarya</taxon>
        <taxon>Basidiomycota</taxon>
        <taxon>Ustilaginomycotina</taxon>
        <taxon>Malasseziomycetes</taxon>
        <taxon>Malasseziales</taxon>
        <taxon>Malasseziaceae</taxon>
        <taxon>Malassezia</taxon>
    </lineage>
</organism>
<sequence>MRRFVHKDIDHSRDTSFVSADMAEMNQLFPLSLGSLSQSMHMEPNSGSQSLSSSDHEMGFMPYSPTHHGTQSLSPTVMTPTATSLSHDQILSILLENASLSEGAARDLGVPIPSSSERKKNPACSFERIFGQAIAAKTASEDFRSALVSRLVDRNYGLNMHRLYCPNEHCDCVLLNRNSSEWTIRETGPLTDSVPVSESDHEAFNSGAVPQSNAPWLNSLFQSTSTSIDSIGPLRGFWHHAHGWFGRIGVHTPGVLDLHAGWYTQMPLNLASYGRMV</sequence>
<proteinExistence type="predicted"/>
<keyword evidence="2" id="KW-1185">Reference proteome</keyword>